<dbReference type="InterPro" id="IPR010049">
    <property type="entry name" value="MTA_SAH_Nsdase"/>
</dbReference>
<dbReference type="FunFam" id="3.40.50.1580:FF:000001">
    <property type="entry name" value="MTA/SAH nucleosidase family protein"/>
    <property type="match status" value="1"/>
</dbReference>
<dbReference type="InterPro" id="IPR035994">
    <property type="entry name" value="Nucleoside_phosphorylase_sf"/>
</dbReference>
<protein>
    <recommendedName>
        <fullName evidence="2">adenosylhomocysteine nucleosidase</fullName>
        <ecNumber evidence="2">3.2.2.9</ecNumber>
    </recommendedName>
</protein>
<feature type="domain" description="Nucleoside phosphorylase" evidence="7">
    <location>
        <begin position="2"/>
        <end position="226"/>
    </location>
</feature>
<organism evidence="8 9">
    <name type="scientific">Streptococcus cristatus</name>
    <dbReference type="NCBI Taxonomy" id="45634"/>
    <lineage>
        <taxon>Bacteria</taxon>
        <taxon>Bacillati</taxon>
        <taxon>Bacillota</taxon>
        <taxon>Bacilli</taxon>
        <taxon>Lactobacillales</taxon>
        <taxon>Streptococcaceae</taxon>
        <taxon>Streptococcus</taxon>
    </lineage>
</organism>
<evidence type="ECO:0000256" key="2">
    <source>
        <dbReference type="ARBA" id="ARBA00011974"/>
    </source>
</evidence>
<accession>A0A428ALR0</accession>
<dbReference type="UniPathway" id="UPA00904">
    <property type="reaction ID" value="UER00871"/>
</dbReference>
<proteinExistence type="predicted"/>
<dbReference type="GO" id="GO:0008930">
    <property type="term" value="F:methylthioadenosine nucleosidase activity"/>
    <property type="evidence" value="ECO:0007669"/>
    <property type="project" value="InterPro"/>
</dbReference>
<keyword evidence="4 8" id="KW-0378">Hydrolase</keyword>
<dbReference type="NCBIfam" id="NF004079">
    <property type="entry name" value="PRK05584.1"/>
    <property type="match status" value="1"/>
</dbReference>
<evidence type="ECO:0000256" key="4">
    <source>
        <dbReference type="ARBA" id="ARBA00022801"/>
    </source>
</evidence>
<evidence type="ECO:0000259" key="7">
    <source>
        <dbReference type="Pfam" id="PF01048"/>
    </source>
</evidence>
<dbReference type="PANTHER" id="PTHR46832">
    <property type="entry name" value="5'-METHYLTHIOADENOSINE/S-ADENOSYLHOMOCYSTEINE NUCLEOSIDASE"/>
    <property type="match status" value="1"/>
</dbReference>
<dbReference type="RefSeq" id="WP_125390291.1">
    <property type="nucleotide sequence ID" value="NZ_RJNA01000007.1"/>
</dbReference>
<dbReference type="CDD" id="cd09008">
    <property type="entry name" value="MTAN"/>
    <property type="match status" value="1"/>
</dbReference>
<dbReference type="GO" id="GO:0019284">
    <property type="term" value="P:L-methionine salvage from S-adenosylmethionine"/>
    <property type="evidence" value="ECO:0007669"/>
    <property type="project" value="TreeGrafter"/>
</dbReference>
<evidence type="ECO:0000256" key="1">
    <source>
        <dbReference type="ARBA" id="ARBA00004945"/>
    </source>
</evidence>
<dbReference type="Gene3D" id="3.40.50.1580">
    <property type="entry name" value="Nucleoside phosphorylase domain"/>
    <property type="match status" value="1"/>
</dbReference>
<dbReference type="Pfam" id="PF01048">
    <property type="entry name" value="PNP_UDP_1"/>
    <property type="match status" value="1"/>
</dbReference>
<dbReference type="NCBIfam" id="TIGR01704">
    <property type="entry name" value="MTA_SAH-Nsdase"/>
    <property type="match status" value="1"/>
</dbReference>
<reference evidence="8 9" key="1">
    <citation type="submission" date="2018-11" db="EMBL/GenBank/DDBJ databases">
        <title>Species Designations Belie Phenotypic and Genotypic Heterogeneity in Oral Streptococci.</title>
        <authorList>
            <person name="Velsko I."/>
        </authorList>
    </citation>
    <scope>NUCLEOTIDE SEQUENCE [LARGE SCALE GENOMIC DNA]</scope>
    <source>
        <strain evidence="8 9">BCC51</strain>
    </source>
</reference>
<dbReference type="EC" id="3.2.2.9" evidence="2"/>
<keyword evidence="8" id="KW-0326">Glycosidase</keyword>
<keyword evidence="5" id="KW-0486">Methionine biosynthesis</keyword>
<dbReference type="GO" id="GO:0005829">
    <property type="term" value="C:cytosol"/>
    <property type="evidence" value="ECO:0007669"/>
    <property type="project" value="TreeGrafter"/>
</dbReference>
<gene>
    <name evidence="8" type="primary">mtnN</name>
    <name evidence="8" type="ORF">D8872_05670</name>
</gene>
<name>A0A428ALR0_STRCR</name>
<dbReference type="GO" id="GO:0008782">
    <property type="term" value="F:adenosylhomocysteine nucleosidase activity"/>
    <property type="evidence" value="ECO:0007669"/>
    <property type="project" value="UniProtKB-EC"/>
</dbReference>
<comment type="catalytic activity">
    <reaction evidence="6">
        <text>5'-deoxyadenosine + H2O = 5-deoxy-D-ribose + adenine</text>
        <dbReference type="Rhea" id="RHEA:29859"/>
        <dbReference type="ChEBI" id="CHEBI:15377"/>
        <dbReference type="ChEBI" id="CHEBI:16708"/>
        <dbReference type="ChEBI" id="CHEBI:17319"/>
        <dbReference type="ChEBI" id="CHEBI:149540"/>
        <dbReference type="EC" id="3.2.2.9"/>
    </reaction>
    <physiologicalReaction direction="left-to-right" evidence="6">
        <dbReference type="Rhea" id="RHEA:29860"/>
    </physiologicalReaction>
</comment>
<evidence type="ECO:0000256" key="3">
    <source>
        <dbReference type="ARBA" id="ARBA00022605"/>
    </source>
</evidence>
<dbReference type="InterPro" id="IPR000845">
    <property type="entry name" value="Nucleoside_phosphorylase_d"/>
</dbReference>
<keyword evidence="3" id="KW-0028">Amino-acid biosynthesis</keyword>
<dbReference type="Proteomes" id="UP000282617">
    <property type="component" value="Unassembled WGS sequence"/>
</dbReference>
<dbReference type="SUPFAM" id="SSF53167">
    <property type="entry name" value="Purine and uridine phosphorylases"/>
    <property type="match status" value="1"/>
</dbReference>
<evidence type="ECO:0000256" key="5">
    <source>
        <dbReference type="ARBA" id="ARBA00023167"/>
    </source>
</evidence>
<evidence type="ECO:0000313" key="8">
    <source>
        <dbReference type="EMBL" id="RSI43542.1"/>
    </source>
</evidence>
<comment type="caution">
    <text evidence="8">The sequence shown here is derived from an EMBL/GenBank/DDBJ whole genome shotgun (WGS) entry which is preliminary data.</text>
</comment>
<dbReference type="AlphaFoldDB" id="A0A428ALR0"/>
<evidence type="ECO:0000313" key="9">
    <source>
        <dbReference type="Proteomes" id="UP000282617"/>
    </source>
</evidence>
<dbReference type="GO" id="GO:0009164">
    <property type="term" value="P:nucleoside catabolic process"/>
    <property type="evidence" value="ECO:0007669"/>
    <property type="project" value="InterPro"/>
</dbReference>
<dbReference type="EMBL" id="RJNA01000007">
    <property type="protein sequence ID" value="RSI43542.1"/>
    <property type="molecule type" value="Genomic_DNA"/>
</dbReference>
<comment type="pathway">
    <text evidence="1">Amino-acid biosynthesis; L-methionine biosynthesis via salvage pathway; S-methyl-5-thio-alpha-D-ribose 1-phosphate from S-methyl-5'-thioadenosine (hydrolase route): step 1/2.</text>
</comment>
<dbReference type="GO" id="GO:0019509">
    <property type="term" value="P:L-methionine salvage from methylthioadenosine"/>
    <property type="evidence" value="ECO:0007669"/>
    <property type="project" value="UniProtKB-UniPathway"/>
</dbReference>
<dbReference type="PANTHER" id="PTHR46832:SF1">
    <property type="entry name" value="5'-METHYLTHIOADENOSINE_S-ADENOSYLHOMOCYSTEINE NUCLEOSIDASE"/>
    <property type="match status" value="1"/>
</dbReference>
<sequence>MKIGIIAAMPEELKLLVEHLEMAEKHQRLGHVYYTGRIKHHEVVLVESGIGKVMSAMSVAVLVNDFEVTAVINTGSAGAVASGLEIGDVVVADRLVYHDVDVTAFGYDYGQMARQPLYYEASRYLVEEMKVVLEKTQQTSRVGLIATGDSFIAGQDKIDQIKAHFPDVLAVEMEGAAIAQAAHSLGLPFMVIRAMSDTASHDANITFDEFILEAGKRSAETLIQLLNNLD</sequence>
<evidence type="ECO:0000256" key="6">
    <source>
        <dbReference type="ARBA" id="ARBA00050313"/>
    </source>
</evidence>